<organism evidence="1 2">
    <name type="scientific">Gonium pectorale</name>
    <name type="common">Green alga</name>
    <dbReference type="NCBI Taxonomy" id="33097"/>
    <lineage>
        <taxon>Eukaryota</taxon>
        <taxon>Viridiplantae</taxon>
        <taxon>Chlorophyta</taxon>
        <taxon>core chlorophytes</taxon>
        <taxon>Chlorophyceae</taxon>
        <taxon>CS clade</taxon>
        <taxon>Chlamydomonadales</taxon>
        <taxon>Volvocaceae</taxon>
        <taxon>Gonium</taxon>
    </lineage>
</organism>
<sequence length="127" mass="14244">MGSMRRPVLAKSFLLVNGSDGIGGVEGGRTLVFHERWRHYLVYAESHGTVYTYRSEHLHGSRRFEVAGTFQLPVGHYHVLPYGDHIVAPHTGAHRAYILDKNGNHTRSYPCFACHGAAVYEKPVREG</sequence>
<accession>A0A150G7V7</accession>
<gene>
    <name evidence="1" type="ORF">GPECTOR_49g523</name>
</gene>
<comment type="caution">
    <text evidence="1">The sequence shown here is derived from an EMBL/GenBank/DDBJ whole genome shotgun (WGS) entry which is preliminary data.</text>
</comment>
<dbReference type="EMBL" id="LSYV01000050">
    <property type="protein sequence ID" value="KXZ45939.1"/>
    <property type="molecule type" value="Genomic_DNA"/>
</dbReference>
<proteinExistence type="predicted"/>
<reference evidence="2" key="1">
    <citation type="journal article" date="2016" name="Nat. Commun.">
        <title>The Gonium pectorale genome demonstrates co-option of cell cycle regulation during the evolution of multicellularity.</title>
        <authorList>
            <person name="Hanschen E.R."/>
            <person name="Marriage T.N."/>
            <person name="Ferris P.J."/>
            <person name="Hamaji T."/>
            <person name="Toyoda A."/>
            <person name="Fujiyama A."/>
            <person name="Neme R."/>
            <person name="Noguchi H."/>
            <person name="Minakuchi Y."/>
            <person name="Suzuki M."/>
            <person name="Kawai-Toyooka H."/>
            <person name="Smith D.R."/>
            <person name="Sparks H."/>
            <person name="Anderson J."/>
            <person name="Bakaric R."/>
            <person name="Luria V."/>
            <person name="Karger A."/>
            <person name="Kirschner M.W."/>
            <person name="Durand P.M."/>
            <person name="Michod R.E."/>
            <person name="Nozaki H."/>
            <person name="Olson B.J."/>
        </authorList>
    </citation>
    <scope>NUCLEOTIDE SEQUENCE [LARGE SCALE GENOMIC DNA]</scope>
    <source>
        <strain evidence="2">NIES-2863</strain>
    </source>
</reference>
<dbReference type="AlphaFoldDB" id="A0A150G7V7"/>
<dbReference type="OrthoDB" id="534702at2759"/>
<evidence type="ECO:0000313" key="2">
    <source>
        <dbReference type="Proteomes" id="UP000075714"/>
    </source>
</evidence>
<protein>
    <submittedName>
        <fullName evidence="1">Uncharacterized protein</fullName>
    </submittedName>
</protein>
<keyword evidence="2" id="KW-1185">Reference proteome</keyword>
<dbReference type="Proteomes" id="UP000075714">
    <property type="component" value="Unassembled WGS sequence"/>
</dbReference>
<name>A0A150G7V7_GONPE</name>
<evidence type="ECO:0000313" key="1">
    <source>
        <dbReference type="EMBL" id="KXZ45939.1"/>
    </source>
</evidence>